<evidence type="ECO:0000256" key="5">
    <source>
        <dbReference type="ARBA" id="ARBA00023331"/>
    </source>
</evidence>
<dbReference type="GO" id="GO:0051715">
    <property type="term" value="P:cytolysis in another organism"/>
    <property type="evidence" value="ECO:0007669"/>
    <property type="project" value="InterPro"/>
</dbReference>
<reference evidence="6" key="1">
    <citation type="submission" date="2025-08" db="UniProtKB">
        <authorList>
            <consortium name="Ensembl"/>
        </authorList>
    </citation>
    <scope>IDENTIFICATION</scope>
</reference>
<accession>A0A3Q3ETY3</accession>
<dbReference type="OMA" id="SIAYKSH"/>
<proteinExistence type="predicted"/>
<dbReference type="GO" id="GO:0006812">
    <property type="term" value="P:monoatomic cation transport"/>
    <property type="evidence" value="ECO:0007669"/>
    <property type="project" value="InterPro"/>
</dbReference>
<dbReference type="GO" id="GO:0044218">
    <property type="term" value="C:other organism cell membrane"/>
    <property type="evidence" value="ECO:0007669"/>
    <property type="project" value="UniProtKB-KW"/>
</dbReference>
<dbReference type="Pfam" id="PF06369">
    <property type="entry name" value="Anemone_cytotox"/>
    <property type="match status" value="1"/>
</dbReference>
<dbReference type="SUPFAM" id="SSF63724">
    <property type="entry name" value="Cytolysin/lectin"/>
    <property type="match status" value="1"/>
</dbReference>
<dbReference type="GO" id="GO:0046931">
    <property type="term" value="P:pore complex assembly"/>
    <property type="evidence" value="ECO:0007669"/>
    <property type="project" value="InterPro"/>
</dbReference>
<evidence type="ECO:0000256" key="1">
    <source>
        <dbReference type="ARBA" id="ARBA00004175"/>
    </source>
</evidence>
<dbReference type="GO" id="GO:0046930">
    <property type="term" value="C:pore complex"/>
    <property type="evidence" value="ECO:0007669"/>
    <property type="project" value="InterPro"/>
</dbReference>
<dbReference type="STRING" id="37003.ENSKMAP00000005212"/>
<sequence>MCCCSLFLTETLLIPAGKQLSAVTHQNKKQVQIKMSRTHREVCVELRNLSSNYILHEPRHHLICGRCQDPLPPTIQPKETGKALFKKVPDTACGSVSVFTYSIMDKSSKQDLGKLAVMFSNPYDFNLYSNWYAVGELKMQKLCDYNLYYEMYYCNEIDFVRGKANGRSLSHEGRYVTVKATMSDSWQPVLKVDVNNK</sequence>
<dbReference type="PANTHER" id="PTHR40388:SF2">
    <property type="entry name" value="ACTINOPORIN-LIKE PROTEIN"/>
    <property type="match status" value="1"/>
</dbReference>
<evidence type="ECO:0000256" key="2">
    <source>
        <dbReference type="ARBA" id="ARBA00004532"/>
    </source>
</evidence>
<keyword evidence="4" id="KW-1053">Target membrane</keyword>
<evidence type="ECO:0000256" key="4">
    <source>
        <dbReference type="ARBA" id="ARBA00023298"/>
    </source>
</evidence>
<reference evidence="6" key="2">
    <citation type="submission" date="2025-09" db="UniProtKB">
        <authorList>
            <consortium name="Ensembl"/>
        </authorList>
    </citation>
    <scope>IDENTIFICATION</scope>
</reference>
<dbReference type="GO" id="GO:0015267">
    <property type="term" value="F:channel activity"/>
    <property type="evidence" value="ECO:0007669"/>
    <property type="project" value="InterPro"/>
</dbReference>
<name>A0A3Q3ETY3_KRYMA</name>
<dbReference type="GO" id="GO:0042151">
    <property type="term" value="C:nematocyst"/>
    <property type="evidence" value="ECO:0007669"/>
    <property type="project" value="UniProtKB-SubCell"/>
</dbReference>
<dbReference type="AlphaFoldDB" id="A0A3Q3ETY3"/>
<dbReference type="GeneTree" id="ENSGT00940000164286"/>
<protein>
    <submittedName>
        <fullName evidence="6">DELTA-actitoxin-Aeq1c-like</fullName>
    </submittedName>
</protein>
<keyword evidence="4" id="KW-0472">Membrane</keyword>
<evidence type="ECO:0000313" key="6">
    <source>
        <dbReference type="Ensembl" id="ENSKMAP00000005212.1"/>
    </source>
</evidence>
<dbReference type="PANTHER" id="PTHR40388">
    <property type="entry name" value="BRYOPORIN"/>
    <property type="match status" value="1"/>
</dbReference>
<dbReference type="Proteomes" id="UP000264800">
    <property type="component" value="Unplaced"/>
</dbReference>
<keyword evidence="3" id="KW-1052">Target cell membrane</keyword>
<organism evidence="6 7">
    <name type="scientific">Kryptolebias marmoratus</name>
    <name type="common">Mangrove killifish</name>
    <name type="synonym">Rivulus marmoratus</name>
    <dbReference type="NCBI Taxonomy" id="37003"/>
    <lineage>
        <taxon>Eukaryota</taxon>
        <taxon>Metazoa</taxon>
        <taxon>Chordata</taxon>
        <taxon>Craniata</taxon>
        <taxon>Vertebrata</taxon>
        <taxon>Euteleostomi</taxon>
        <taxon>Actinopterygii</taxon>
        <taxon>Neopterygii</taxon>
        <taxon>Teleostei</taxon>
        <taxon>Neoteleostei</taxon>
        <taxon>Acanthomorphata</taxon>
        <taxon>Ovalentaria</taxon>
        <taxon>Atherinomorphae</taxon>
        <taxon>Cyprinodontiformes</taxon>
        <taxon>Rivulidae</taxon>
        <taxon>Kryptolebias</taxon>
    </lineage>
</organism>
<dbReference type="InterPro" id="IPR050677">
    <property type="entry name" value="Actinoporin_PFT"/>
</dbReference>
<evidence type="ECO:0000256" key="3">
    <source>
        <dbReference type="ARBA" id="ARBA00022537"/>
    </source>
</evidence>
<dbReference type="Ensembl" id="ENSKMAT00000005304.1">
    <property type="protein sequence ID" value="ENSKMAP00000005212.1"/>
    <property type="gene ID" value="ENSKMAG00000003960.1"/>
</dbReference>
<dbReference type="InterPro" id="IPR009104">
    <property type="entry name" value="Anemon_actinoporin-like"/>
</dbReference>
<comment type="subcellular location">
    <subcellularLocation>
        <location evidence="2">Nematocyst</location>
    </subcellularLocation>
    <subcellularLocation>
        <location evidence="1">Target cell membrane</location>
    </subcellularLocation>
</comment>
<keyword evidence="7" id="KW-1185">Reference proteome</keyword>
<evidence type="ECO:0000313" key="7">
    <source>
        <dbReference type="Proteomes" id="UP000264800"/>
    </source>
</evidence>
<dbReference type="InterPro" id="IPR015926">
    <property type="entry name" value="Cytolysin/lectin"/>
</dbReference>
<dbReference type="Gene3D" id="2.60.270.20">
    <property type="entry name" value="Cytolysin/lectin"/>
    <property type="match status" value="1"/>
</dbReference>
<keyword evidence="5" id="KW-0166">Nematocyst</keyword>